<dbReference type="CDD" id="cd02982">
    <property type="entry name" value="PDI_b'_family"/>
    <property type="match status" value="1"/>
</dbReference>
<dbReference type="GO" id="GO:0006457">
    <property type="term" value="P:protein folding"/>
    <property type="evidence" value="ECO:0007669"/>
    <property type="project" value="TreeGrafter"/>
</dbReference>
<comment type="subcellular location">
    <subcellularLocation>
        <location evidence="2">Endoplasmic reticulum lumen</location>
    </subcellularLocation>
</comment>
<feature type="coiled-coil region" evidence="11">
    <location>
        <begin position="380"/>
        <end position="414"/>
    </location>
</feature>
<protein>
    <recommendedName>
        <fullName evidence="4">protein disulfide-isomerase</fullName>
        <ecNumber evidence="4">5.3.4.1</ecNumber>
    </recommendedName>
</protein>
<dbReference type="EMBL" id="JAERUA010000008">
    <property type="protein sequence ID" value="KAI1896090.1"/>
    <property type="molecule type" value="Genomic_DNA"/>
</dbReference>
<evidence type="ECO:0000256" key="3">
    <source>
        <dbReference type="ARBA" id="ARBA00006347"/>
    </source>
</evidence>
<dbReference type="GO" id="GO:0034976">
    <property type="term" value="P:response to endoplasmic reticulum stress"/>
    <property type="evidence" value="ECO:0007669"/>
    <property type="project" value="TreeGrafter"/>
</dbReference>
<keyword evidence="11" id="KW-0175">Coiled coil</keyword>
<dbReference type="InterPro" id="IPR013766">
    <property type="entry name" value="Thioredoxin_domain"/>
</dbReference>
<dbReference type="FunFam" id="3.40.30.10:FF:000042">
    <property type="entry name" value="protein disulfide-isomerase A2"/>
    <property type="match status" value="1"/>
</dbReference>
<keyword evidence="5" id="KW-0732">Signal</keyword>
<dbReference type="PROSITE" id="PS51352">
    <property type="entry name" value="THIOREDOXIN_2"/>
    <property type="match status" value="1"/>
</dbReference>
<dbReference type="GO" id="GO:0005788">
    <property type="term" value="C:endoplasmic reticulum lumen"/>
    <property type="evidence" value="ECO:0007669"/>
    <property type="project" value="UniProtKB-SubCell"/>
</dbReference>
<comment type="similarity">
    <text evidence="3">Belongs to the protein disulfide isomerase family.</text>
</comment>
<keyword evidence="14" id="KW-1185">Reference proteome</keyword>
<evidence type="ECO:0000259" key="12">
    <source>
        <dbReference type="PROSITE" id="PS51352"/>
    </source>
</evidence>
<keyword evidence="7" id="KW-0256">Endoplasmic reticulum</keyword>
<evidence type="ECO:0000256" key="1">
    <source>
        <dbReference type="ARBA" id="ARBA00001182"/>
    </source>
</evidence>
<reference evidence="13" key="1">
    <citation type="submission" date="2021-01" db="EMBL/GenBank/DDBJ databases">
        <authorList>
            <person name="Zahm M."/>
            <person name="Roques C."/>
            <person name="Cabau C."/>
            <person name="Klopp C."/>
            <person name="Donnadieu C."/>
            <person name="Jouanno E."/>
            <person name="Lampietro C."/>
            <person name="Louis A."/>
            <person name="Herpin A."/>
            <person name="Echchiki A."/>
            <person name="Berthelot C."/>
            <person name="Parey E."/>
            <person name="Roest-Crollius H."/>
            <person name="Braasch I."/>
            <person name="Postlethwait J."/>
            <person name="Bobe J."/>
            <person name="Montfort J."/>
            <person name="Bouchez O."/>
            <person name="Begum T."/>
            <person name="Mejri S."/>
            <person name="Adams A."/>
            <person name="Chen W.-J."/>
            <person name="Guiguen Y."/>
        </authorList>
    </citation>
    <scope>NUCLEOTIDE SEQUENCE</scope>
    <source>
        <tissue evidence="13">Blood</tissue>
    </source>
</reference>
<dbReference type="EC" id="5.3.4.1" evidence="4"/>
<accession>A0A8T3DJ65</accession>
<keyword evidence="8" id="KW-1015">Disulfide bond</keyword>
<keyword evidence="10" id="KW-0676">Redox-active center</keyword>
<dbReference type="GO" id="GO:0003756">
    <property type="term" value="F:protein disulfide isomerase activity"/>
    <property type="evidence" value="ECO:0007669"/>
    <property type="project" value="UniProtKB-EC"/>
</dbReference>
<feature type="domain" description="Thioredoxin" evidence="12">
    <location>
        <begin position="266"/>
        <end position="395"/>
    </location>
</feature>
<evidence type="ECO:0000256" key="5">
    <source>
        <dbReference type="ARBA" id="ARBA00022729"/>
    </source>
</evidence>
<dbReference type="PANTHER" id="PTHR18929">
    <property type="entry name" value="PROTEIN DISULFIDE ISOMERASE"/>
    <property type="match status" value="1"/>
</dbReference>
<name>A0A8T3DJ65_9TELE</name>
<proteinExistence type="inferred from homology"/>
<evidence type="ECO:0000256" key="11">
    <source>
        <dbReference type="SAM" id="Coils"/>
    </source>
</evidence>
<evidence type="ECO:0000256" key="10">
    <source>
        <dbReference type="ARBA" id="ARBA00023284"/>
    </source>
</evidence>
<evidence type="ECO:0000256" key="9">
    <source>
        <dbReference type="ARBA" id="ARBA00023235"/>
    </source>
</evidence>
<dbReference type="AlphaFoldDB" id="A0A8T3DJ65"/>
<gene>
    <name evidence="13" type="ORF">AGOR_G00091220</name>
</gene>
<dbReference type="PANTHER" id="PTHR18929:SF58">
    <property type="entry name" value="PROTEIN DISULFIDE-ISOMERASE-LIKE PROTEIN OF THE TESTIS"/>
    <property type="match status" value="1"/>
</dbReference>
<dbReference type="CDD" id="cd02981">
    <property type="entry name" value="PDI_b_family"/>
    <property type="match status" value="1"/>
</dbReference>
<evidence type="ECO:0000256" key="2">
    <source>
        <dbReference type="ARBA" id="ARBA00004319"/>
    </source>
</evidence>
<comment type="caution">
    <text evidence="13">The sequence shown here is derived from an EMBL/GenBank/DDBJ whole genome shotgun (WGS) entry which is preliminary data.</text>
</comment>
<dbReference type="Pfam" id="PF13848">
    <property type="entry name" value="Thioredoxin_6"/>
    <property type="match status" value="1"/>
</dbReference>
<dbReference type="FunFam" id="3.40.30.10:FF:000167">
    <property type="entry name" value="Protein disulfide isomerase like, testis expressed"/>
    <property type="match status" value="1"/>
</dbReference>
<evidence type="ECO:0000313" key="13">
    <source>
        <dbReference type="EMBL" id="KAI1896090.1"/>
    </source>
</evidence>
<dbReference type="InterPro" id="IPR036249">
    <property type="entry name" value="Thioredoxin-like_sf"/>
</dbReference>
<dbReference type="CDD" id="cd02995">
    <property type="entry name" value="PDI_a_PDI_a'_C"/>
    <property type="match status" value="1"/>
</dbReference>
<organism evidence="13 14">
    <name type="scientific">Albula goreensis</name>
    <dbReference type="NCBI Taxonomy" id="1534307"/>
    <lineage>
        <taxon>Eukaryota</taxon>
        <taxon>Metazoa</taxon>
        <taxon>Chordata</taxon>
        <taxon>Craniata</taxon>
        <taxon>Vertebrata</taxon>
        <taxon>Euteleostomi</taxon>
        <taxon>Actinopterygii</taxon>
        <taxon>Neopterygii</taxon>
        <taxon>Teleostei</taxon>
        <taxon>Albuliformes</taxon>
        <taxon>Albulidae</taxon>
        <taxon>Albula</taxon>
    </lineage>
</organism>
<evidence type="ECO:0000256" key="8">
    <source>
        <dbReference type="ARBA" id="ARBA00023157"/>
    </source>
</evidence>
<evidence type="ECO:0000256" key="7">
    <source>
        <dbReference type="ARBA" id="ARBA00022824"/>
    </source>
</evidence>
<comment type="catalytic activity">
    <reaction evidence="1">
        <text>Catalyzes the rearrangement of -S-S- bonds in proteins.</text>
        <dbReference type="EC" id="5.3.4.1"/>
    </reaction>
</comment>
<evidence type="ECO:0000313" key="14">
    <source>
        <dbReference type="Proteomes" id="UP000829720"/>
    </source>
</evidence>
<dbReference type="OrthoDB" id="72053at2759"/>
<dbReference type="Gene3D" id="3.40.30.10">
    <property type="entry name" value="Glutaredoxin"/>
    <property type="match status" value="3"/>
</dbReference>
<sequence length="425" mass="48757">MVDVYKEKDLAKGLNVTASPTLWLYINGDKQNPVVCPVMKSASSIITWINRRNGRSAELIKDVSQAEIFVTVEDTVVLGFFEDLQHGGVEAFYTAATDMPDLPFGVTKNKQAFSKYEITKDSVVLFKKSKKSDEFEVSSEVTKEDLIRFVRVREMELVTEYNGTTAAKILSSVVINHIILFANKSEEHFGENYEAFKTAATAFIGKVLFVFIDTDEHRNGRILEYFRVRDVEAPVVRMVNLTNNVQYQIQSEEITSEIVTAFCQTYLDGKAKPKLQSEPVPEDWDKKPVKELVGSNFEKVGFNEERNVFIMFYAPWCKKCEEFFQLWEKLGKVYEKHESVVIAKIDATANDINILLQQRYPALMFFPAVFSEKVLPYLGERTLEALVEFVENQVELAKAEKAQEEVERKKYIEAQKSKEKTKEEL</sequence>
<evidence type="ECO:0000256" key="4">
    <source>
        <dbReference type="ARBA" id="ARBA00012723"/>
    </source>
</evidence>
<dbReference type="Pfam" id="PF00085">
    <property type="entry name" value="Thioredoxin"/>
    <property type="match status" value="1"/>
</dbReference>
<keyword evidence="6" id="KW-0677">Repeat</keyword>
<dbReference type="SUPFAM" id="SSF52833">
    <property type="entry name" value="Thioredoxin-like"/>
    <property type="match status" value="3"/>
</dbReference>
<keyword evidence="9" id="KW-0413">Isomerase</keyword>
<dbReference type="Proteomes" id="UP000829720">
    <property type="component" value="Unassembled WGS sequence"/>
</dbReference>
<evidence type="ECO:0000256" key="6">
    <source>
        <dbReference type="ARBA" id="ARBA00022737"/>
    </source>
</evidence>